<accession>A0A1B7XAZ7</accession>
<dbReference type="PATRIC" id="fig|1560234.3.peg.1420"/>
<proteinExistence type="predicted"/>
<name>A0A1B7XAZ7_9BACT</name>
<evidence type="ECO:0000313" key="2">
    <source>
        <dbReference type="Proteomes" id="UP000091979"/>
    </source>
</evidence>
<evidence type="ECO:0000313" key="1">
    <source>
        <dbReference type="EMBL" id="OBQ46549.1"/>
    </source>
</evidence>
<sequence length="64" mass="7589">MYIVHTHRAMWLYGRPQIEQDVQCTIKKTRPDILSACDGRLIFEQKKNRVEFERLLNIVAGMVK</sequence>
<comment type="caution">
    <text evidence="1">The sequence shown here is derived from an EMBL/GenBank/DDBJ whole genome shotgun (WGS) entry which is preliminary data.</text>
</comment>
<organism evidence="1 2">
    <name type="scientific">Halodesulfovibrio spirochaetisodalis</name>
    <dbReference type="NCBI Taxonomy" id="1560234"/>
    <lineage>
        <taxon>Bacteria</taxon>
        <taxon>Pseudomonadati</taxon>
        <taxon>Thermodesulfobacteriota</taxon>
        <taxon>Desulfovibrionia</taxon>
        <taxon>Desulfovibrionales</taxon>
        <taxon>Desulfovibrionaceae</taxon>
        <taxon>Halodesulfovibrio</taxon>
    </lineage>
</organism>
<protein>
    <submittedName>
        <fullName evidence="1">Uncharacterized protein</fullName>
    </submittedName>
</protein>
<gene>
    <name evidence="1" type="ORF">SP90_11655</name>
</gene>
<reference evidence="1 2" key="1">
    <citation type="submission" date="2015-01" db="EMBL/GenBank/DDBJ databases">
        <title>Desulfovibrio sp. JC271 draft genome sequence.</title>
        <authorList>
            <person name="Shivani Y."/>
            <person name="Subhash Y."/>
            <person name="Sasikala C."/>
            <person name="Ramana C.V."/>
        </authorList>
    </citation>
    <scope>NUCLEOTIDE SEQUENCE [LARGE SCALE GENOMIC DNA]</scope>
    <source>
        <strain evidence="1 2">JC271</strain>
    </source>
</reference>
<keyword evidence="2" id="KW-1185">Reference proteome</keyword>
<dbReference type="AlphaFoldDB" id="A0A1B7XAZ7"/>
<dbReference type="Proteomes" id="UP000091979">
    <property type="component" value="Unassembled WGS sequence"/>
</dbReference>
<dbReference type="EMBL" id="JXMS01000021">
    <property type="protein sequence ID" value="OBQ46549.1"/>
    <property type="molecule type" value="Genomic_DNA"/>
</dbReference>